<keyword evidence="1" id="KW-0732">Signal</keyword>
<evidence type="ECO:0000256" key="1">
    <source>
        <dbReference type="ARBA" id="ARBA00022729"/>
    </source>
</evidence>
<dbReference type="InterPro" id="IPR036404">
    <property type="entry name" value="Jacalin-like_lectin_dom_sf"/>
</dbReference>
<gene>
    <name evidence="5" type="ORF">RDB_LOCUS114979</name>
</gene>
<dbReference type="Pfam" id="PF22693">
    <property type="entry name" value="MACPF_1"/>
    <property type="match status" value="1"/>
</dbReference>
<organism evidence="5 6">
    <name type="scientific">Rhizoctonia solani</name>
    <dbReference type="NCBI Taxonomy" id="456999"/>
    <lineage>
        <taxon>Eukaryota</taxon>
        <taxon>Fungi</taxon>
        <taxon>Dikarya</taxon>
        <taxon>Basidiomycota</taxon>
        <taxon>Agaricomycotina</taxon>
        <taxon>Agaricomycetes</taxon>
        <taxon>Cantharellales</taxon>
        <taxon>Ceratobasidiaceae</taxon>
        <taxon>Rhizoctonia</taxon>
    </lineage>
</organism>
<evidence type="ECO:0000256" key="3">
    <source>
        <dbReference type="SAM" id="MobiDB-lite"/>
    </source>
</evidence>
<name>A0A8H3H063_9AGAM</name>
<dbReference type="GO" id="GO:0030246">
    <property type="term" value="F:carbohydrate binding"/>
    <property type="evidence" value="ECO:0007669"/>
    <property type="project" value="UniProtKB-KW"/>
</dbReference>
<comment type="caution">
    <text evidence="5">The sequence shown here is derived from an EMBL/GenBank/DDBJ whole genome shotgun (WGS) entry which is preliminary data.</text>
</comment>
<feature type="domain" description="Jacalin-type lectin" evidence="4">
    <location>
        <begin position="390"/>
        <end position="543"/>
    </location>
</feature>
<dbReference type="SMART" id="SM00915">
    <property type="entry name" value="Jacalin"/>
    <property type="match status" value="2"/>
</dbReference>
<feature type="region of interest" description="Disordered" evidence="3">
    <location>
        <begin position="1"/>
        <end position="27"/>
    </location>
</feature>
<evidence type="ECO:0000256" key="2">
    <source>
        <dbReference type="ARBA" id="ARBA00022734"/>
    </source>
</evidence>
<dbReference type="InterPro" id="IPR054586">
    <property type="entry name" value="MACPF_1_fungal"/>
</dbReference>
<feature type="compositionally biased region" description="Low complexity" evidence="3">
    <location>
        <begin position="12"/>
        <end position="27"/>
    </location>
</feature>
<proteinExistence type="predicted"/>
<protein>
    <recommendedName>
        <fullName evidence="4">Jacalin-type lectin domain-containing protein</fullName>
    </recommendedName>
</protein>
<accession>A0A8H3H063</accession>
<dbReference type="InterPro" id="IPR001229">
    <property type="entry name" value="Jacalin-like_lectin_dom"/>
</dbReference>
<dbReference type="Gene3D" id="2.100.10.30">
    <property type="entry name" value="Jacalin-like lectin domain"/>
    <property type="match status" value="2"/>
</dbReference>
<dbReference type="PANTHER" id="PTHR33589">
    <property type="entry name" value="OS11G0524900 PROTEIN"/>
    <property type="match status" value="1"/>
</dbReference>
<dbReference type="AlphaFoldDB" id="A0A8H3H063"/>
<dbReference type="InterPro" id="IPR052321">
    <property type="entry name" value="PolyBind_ProtTraffic"/>
</dbReference>
<evidence type="ECO:0000313" key="5">
    <source>
        <dbReference type="EMBL" id="CAE6475120.1"/>
    </source>
</evidence>
<dbReference type="PROSITE" id="PS51752">
    <property type="entry name" value="JACALIN_LECTIN"/>
    <property type="match status" value="1"/>
</dbReference>
<reference evidence="5" key="1">
    <citation type="submission" date="2021-01" db="EMBL/GenBank/DDBJ databases">
        <authorList>
            <person name="Kaushik A."/>
        </authorList>
    </citation>
    <scope>NUCLEOTIDE SEQUENCE</scope>
    <source>
        <strain evidence="5">AG4-R118</strain>
    </source>
</reference>
<dbReference type="EMBL" id="CAJMWX010001216">
    <property type="protein sequence ID" value="CAE6475120.1"/>
    <property type="molecule type" value="Genomic_DNA"/>
</dbReference>
<dbReference type="Pfam" id="PF01419">
    <property type="entry name" value="Jacalin"/>
    <property type="match status" value="2"/>
</dbReference>
<evidence type="ECO:0000259" key="4">
    <source>
        <dbReference type="PROSITE" id="PS51752"/>
    </source>
</evidence>
<dbReference type="SUPFAM" id="SSF51101">
    <property type="entry name" value="Mannose-binding lectins"/>
    <property type="match status" value="2"/>
</dbReference>
<dbReference type="PANTHER" id="PTHR33589:SF3">
    <property type="entry name" value="ZYMOGEN GRANULE MEMBRANE PROTEIN 16-LIKE"/>
    <property type="match status" value="1"/>
</dbReference>
<dbReference type="Proteomes" id="UP000663888">
    <property type="component" value="Unassembled WGS sequence"/>
</dbReference>
<evidence type="ECO:0000313" key="6">
    <source>
        <dbReference type="Proteomes" id="UP000663888"/>
    </source>
</evidence>
<sequence>MNTNIPINTDDPANNNAPLPPESANNLNSSSHMLNKNGWLCGFRVDNMDGPQVLTPRVASYIDRAGPLTEETNDTITEVVTTHNKRESNYVHHGWSVDAIATMSPWTLSRIDANNRQNPGGTWITRRTLVQRLRVRVLLPDLAPVPEFEGAIKEALSQSTRFDKFQAVYRVLDRWGDVVPLGTTSHVGWGDGSWTTIDALGMEWRIIKVVSVVPTINLLASSLQTQLTELYAERLSYVPPLTIDPIRLHCKINDDTINASRTIWKIGIRSSDYIDSLSITYLDGVTSRAGGDGGDEHTFTLANGEHVTEILTCCDGEKWLRGIQFITNTGRCSAIYGVLEGAPAISRSKGGVLAGFSTSTRKHSSGRDWVTGVRGIWRYDILPSVPKEGDVYSDYFGGQLQHGTGFNDRALIGNSSSMYISTVEVRAHGDIHSVEFTYTDARNGQTCKLKTPRHGGSHGPYFRFDLEKGEHIVSVSGSFNDHFMRQLCFVTNLGRASEVYGHGGGQSFSARAPLGENGRSMRLQYTIGKCNVGLDGLMFVWTPDLS</sequence>
<keyword evidence="2" id="KW-0430">Lectin</keyword>